<dbReference type="AlphaFoldDB" id="A0A1I1TCG4"/>
<name>A0A1I1TCG4_9BACT</name>
<feature type="signal peptide" evidence="1">
    <location>
        <begin position="1"/>
        <end position="29"/>
    </location>
</feature>
<keyword evidence="3" id="KW-1185">Reference proteome</keyword>
<dbReference type="Proteomes" id="UP000198598">
    <property type="component" value="Unassembled WGS sequence"/>
</dbReference>
<accession>A0A1I1TCG4</accession>
<protein>
    <submittedName>
        <fullName evidence="2">Gluconate 2-dehydrogenase subunit 3</fullName>
    </submittedName>
</protein>
<evidence type="ECO:0000313" key="2">
    <source>
        <dbReference type="EMBL" id="SFD56279.1"/>
    </source>
</evidence>
<dbReference type="STRING" id="662367.SAMN05216167_105421"/>
<organism evidence="2 3">
    <name type="scientific">Spirosoma endophyticum</name>
    <dbReference type="NCBI Taxonomy" id="662367"/>
    <lineage>
        <taxon>Bacteria</taxon>
        <taxon>Pseudomonadati</taxon>
        <taxon>Bacteroidota</taxon>
        <taxon>Cytophagia</taxon>
        <taxon>Cytophagales</taxon>
        <taxon>Cytophagaceae</taxon>
        <taxon>Spirosoma</taxon>
    </lineage>
</organism>
<sequence>MNRRDALMRVAALAGATMSLPGLVSPALADTLEASAARRALTGKPLFFTADQDATVAELADTIIPTTGTPGAKAAKVNEIIDVILKDCYKPADQQRFLDGLTQTNKLSQDAYGKAFVQLDPTQRIEVVKKLEAEAKQQRAEMANAKAAKKVDNGQADLQMPGDKGAKTYTPFFTMLKDLTLTGYFTSEIGATQALEYVAVPGRYDGCVPLKPGQKAWAI</sequence>
<evidence type="ECO:0000313" key="3">
    <source>
        <dbReference type="Proteomes" id="UP000198598"/>
    </source>
</evidence>
<proteinExistence type="predicted"/>
<reference evidence="2 3" key="1">
    <citation type="submission" date="2016-10" db="EMBL/GenBank/DDBJ databases">
        <authorList>
            <person name="de Groot N.N."/>
        </authorList>
    </citation>
    <scope>NUCLEOTIDE SEQUENCE [LARGE SCALE GENOMIC DNA]</scope>
    <source>
        <strain evidence="2 3">DSM 26130</strain>
    </source>
</reference>
<gene>
    <name evidence="2" type="ORF">SAMN05216167_105421</name>
</gene>
<dbReference type="PROSITE" id="PS51318">
    <property type="entry name" value="TAT"/>
    <property type="match status" value="1"/>
</dbReference>
<dbReference type="Pfam" id="PF13618">
    <property type="entry name" value="Gluconate_2-dh3"/>
    <property type="match status" value="1"/>
</dbReference>
<dbReference type="InterPro" id="IPR027056">
    <property type="entry name" value="Gluconate_2DH_su3"/>
</dbReference>
<feature type="chain" id="PRO_5011669867" evidence="1">
    <location>
        <begin position="30"/>
        <end position="219"/>
    </location>
</feature>
<evidence type="ECO:0000256" key="1">
    <source>
        <dbReference type="SAM" id="SignalP"/>
    </source>
</evidence>
<dbReference type="EMBL" id="FOLQ01000005">
    <property type="protein sequence ID" value="SFD56279.1"/>
    <property type="molecule type" value="Genomic_DNA"/>
</dbReference>
<keyword evidence="1" id="KW-0732">Signal</keyword>
<dbReference type="InterPro" id="IPR006311">
    <property type="entry name" value="TAT_signal"/>
</dbReference>